<feature type="domain" description="SLH" evidence="3">
    <location>
        <begin position="536"/>
        <end position="592"/>
    </location>
</feature>
<dbReference type="Gene3D" id="2.60.40.680">
    <property type="match status" value="1"/>
</dbReference>
<dbReference type="InterPro" id="IPR001119">
    <property type="entry name" value="SLH_dom"/>
</dbReference>
<evidence type="ECO:0000313" key="5">
    <source>
        <dbReference type="Proteomes" id="UP001300012"/>
    </source>
</evidence>
<comment type="caution">
    <text evidence="4">The sequence shown here is derived from an EMBL/GenBank/DDBJ whole genome shotgun (WGS) entry which is preliminary data.</text>
</comment>
<dbReference type="Pfam" id="PF00395">
    <property type="entry name" value="SLH"/>
    <property type="match status" value="3"/>
</dbReference>
<feature type="domain" description="SLH" evidence="3">
    <location>
        <begin position="407"/>
        <end position="470"/>
    </location>
</feature>
<dbReference type="PANTHER" id="PTHR43308:SF5">
    <property type="entry name" value="S-LAYER PROTEIN _ PEPTIDOGLYCAN ENDO-BETA-N-ACETYLGLUCOSAMINIDASE"/>
    <property type="match status" value="1"/>
</dbReference>
<dbReference type="EMBL" id="JANQBD010000018">
    <property type="protein sequence ID" value="MCR8634215.1"/>
    <property type="molecule type" value="Genomic_DNA"/>
</dbReference>
<feature type="chain" id="PRO_5047490210" evidence="2">
    <location>
        <begin position="27"/>
        <end position="592"/>
    </location>
</feature>
<evidence type="ECO:0000256" key="1">
    <source>
        <dbReference type="SAM" id="MobiDB-lite"/>
    </source>
</evidence>
<gene>
    <name evidence="4" type="ORF">NV381_23775</name>
</gene>
<dbReference type="PROSITE" id="PS51272">
    <property type="entry name" value="SLH"/>
    <property type="match status" value="3"/>
</dbReference>
<name>A0ABT1YQF1_9BACL</name>
<accession>A0ABT1YQF1</accession>
<feature type="domain" description="SLH" evidence="3">
    <location>
        <begin position="472"/>
        <end position="531"/>
    </location>
</feature>
<dbReference type="SUPFAM" id="SSF49384">
    <property type="entry name" value="Carbohydrate-binding domain"/>
    <property type="match status" value="1"/>
</dbReference>
<evidence type="ECO:0000313" key="4">
    <source>
        <dbReference type="EMBL" id="MCR8634215.1"/>
    </source>
</evidence>
<dbReference type="Pfam" id="PF00963">
    <property type="entry name" value="Cohesin"/>
    <property type="match status" value="1"/>
</dbReference>
<evidence type="ECO:0000256" key="2">
    <source>
        <dbReference type="SAM" id="SignalP"/>
    </source>
</evidence>
<dbReference type="Proteomes" id="UP001300012">
    <property type="component" value="Unassembled WGS sequence"/>
</dbReference>
<dbReference type="InterPro" id="IPR008965">
    <property type="entry name" value="CBM2/CBM3_carb-bd_dom_sf"/>
</dbReference>
<feature type="compositionally biased region" description="Low complexity" evidence="1">
    <location>
        <begin position="161"/>
        <end position="184"/>
    </location>
</feature>
<proteinExistence type="predicted"/>
<dbReference type="InterPro" id="IPR051465">
    <property type="entry name" value="Cell_Envelope_Struct_Comp"/>
</dbReference>
<dbReference type="CDD" id="cd08547">
    <property type="entry name" value="Type_II_cohesin"/>
    <property type="match status" value="1"/>
</dbReference>
<sequence>MRRNIRSFSLMLLVGILLMIPRFAYAAGTPTFAMQLNNAQATVGNEIQVTVTGNNITDLSGYEMNIDYDNTLLELKSAKSSVSGFSAVIPQTDGRHLQFVFSKLSDVSGENGTMVLATVTFKTVGLGKTTIQLKDLILVDSKLNSQTINGNANVTASIVTSSNNGDNGSNSGNDGSQSNPNSGSTANRGLGGINNPNNQGIIILQATDAKLDAITKIATFVLNKTTLESTIQQAEVNEQGIKIIKIIMNEVSGATAYKLQVPSIFLSSNGSLIQIQVVSPIASVLLSSSMFHENEITNEDIALQIGDAGLRKLNESLISQIGDRPVIDISLKSSNNTISWSNPDAPVTVSVPYSPNVEELQSPEHIVVWYLTGDGQVVPVSNGKYDATTGSVVFKTTHFSEYAIAFVQKTFNDITSLDWAKKQIEVLASKGIINGVTEQMFVPNQPVTRADFLLLLTRTLELNRSKGLGDKFADVYEDDYYDEALRIARKAGITEGVGNNLFKPHDSITREDMIVMTERALRVTKQMTSKSKEGYVKQFSDYAQISDYALSSVAALVDMGLVQGYDNAIHPKETTNRAQAAVLMYNIYSNLK</sequence>
<feature type="region of interest" description="Disordered" evidence="1">
    <location>
        <begin position="159"/>
        <end position="191"/>
    </location>
</feature>
<keyword evidence="5" id="KW-1185">Reference proteome</keyword>
<protein>
    <submittedName>
        <fullName evidence="4">S-layer homology domain-containing protein</fullName>
    </submittedName>
</protein>
<dbReference type="PANTHER" id="PTHR43308">
    <property type="entry name" value="OUTER MEMBRANE PROTEIN ALPHA-RELATED"/>
    <property type="match status" value="1"/>
</dbReference>
<evidence type="ECO:0000259" key="3">
    <source>
        <dbReference type="PROSITE" id="PS51272"/>
    </source>
</evidence>
<dbReference type="InterPro" id="IPR002102">
    <property type="entry name" value="Cohesin_dom"/>
</dbReference>
<dbReference type="RefSeq" id="WP_258215777.1">
    <property type="nucleotide sequence ID" value="NZ_JANQBD010000018.1"/>
</dbReference>
<feature type="signal peptide" evidence="2">
    <location>
        <begin position="1"/>
        <end position="26"/>
    </location>
</feature>
<reference evidence="4 5" key="1">
    <citation type="submission" date="2022-08" db="EMBL/GenBank/DDBJ databases">
        <title>Paenibacillus endoradicis sp. nov., Paenibacillus radicibacter sp. nov and Paenibacillus pararadicis sp. nov., three cold-adapted plant growth-promoting bacteria isolated from root of Larix gmelinii in Great Khingan.</title>
        <authorList>
            <person name="Xue H."/>
        </authorList>
    </citation>
    <scope>NUCLEOTIDE SEQUENCE [LARGE SCALE GENOMIC DNA]</scope>
    <source>
        <strain evidence="4 5">N5-1-1-5</strain>
    </source>
</reference>
<organism evidence="4 5">
    <name type="scientific">Paenibacillus radicis</name>
    <name type="common">ex Xue et al. 2023</name>
    <dbReference type="NCBI Taxonomy" id="2972489"/>
    <lineage>
        <taxon>Bacteria</taxon>
        <taxon>Bacillati</taxon>
        <taxon>Bacillota</taxon>
        <taxon>Bacilli</taxon>
        <taxon>Bacillales</taxon>
        <taxon>Paenibacillaceae</taxon>
        <taxon>Paenibacillus</taxon>
    </lineage>
</organism>
<keyword evidence="2" id="KW-0732">Signal</keyword>